<comment type="subcellular location">
    <subcellularLocation>
        <location evidence="4">Cytoplasm</location>
    </subcellularLocation>
</comment>
<keyword evidence="1 4" id="KW-0963">Cytoplasm</keyword>
<dbReference type="Gene3D" id="1.10.1710.10">
    <property type="entry name" value="ProQ/FinO domain"/>
    <property type="match status" value="1"/>
</dbReference>
<dbReference type="SMART" id="SM00945">
    <property type="entry name" value="ProQ"/>
    <property type="match status" value="1"/>
</dbReference>
<evidence type="ECO:0000256" key="2">
    <source>
        <dbReference type="ARBA" id="ARBA00022884"/>
    </source>
</evidence>
<evidence type="ECO:0000256" key="4">
    <source>
        <dbReference type="HAMAP-Rule" id="MF_00749"/>
    </source>
</evidence>
<gene>
    <name evidence="4 7" type="primary">proQ</name>
    <name evidence="7" type="ORF">NOG12_02345</name>
</gene>
<dbReference type="PANTHER" id="PTHR38106">
    <property type="entry name" value="RNA CHAPERONE PROQ"/>
    <property type="match status" value="1"/>
</dbReference>
<sequence length="236" mass="25129">MTHIEENQTASKLSKTKDVIAYLAAKFPACFYAEGDAKPLKIGVFDDLAARLDDDETVSKTRLRIALRHYTNSWRYLRTVKAGVERVDLDGKPAGIVEEQHQQHAEETLAASKAAAAERAAAKRKAEADKKPRSRAPKAAPANAARQARAKRPARKPAAASASSTNASNTAKAAQPQLAATTVAALKVGQAVHVKAGVAPIPGSITELDKNDVHVQLQNGLTVKVNVAAVFVAKQE</sequence>
<dbReference type="InterPro" id="IPR023529">
    <property type="entry name" value="ProQ"/>
</dbReference>
<comment type="similarity">
    <text evidence="4">Belongs to the ProQ family.</text>
</comment>
<evidence type="ECO:0000259" key="6">
    <source>
        <dbReference type="SMART" id="SM00945"/>
    </source>
</evidence>
<protein>
    <recommendedName>
        <fullName evidence="4">RNA chaperone ProQ</fullName>
    </recommendedName>
</protein>
<reference evidence="7 8" key="1">
    <citation type="submission" date="2022-07" db="EMBL/GenBank/DDBJ databases">
        <title>Pseudidiomarina sp. nov, a marine bacterium isolated from Pacific Ocean.</title>
        <authorList>
            <person name="Wang Y."/>
        </authorList>
    </citation>
    <scope>NUCLEOTIDE SEQUENCE [LARGE SCALE GENOMIC DNA]</scope>
    <source>
        <strain evidence="7 8">GXY010</strain>
    </source>
</reference>
<keyword evidence="8" id="KW-1185">Reference proteome</keyword>
<dbReference type="NCBIfam" id="NF003434">
    <property type="entry name" value="PRK04950.1"/>
    <property type="match status" value="1"/>
</dbReference>
<evidence type="ECO:0000256" key="5">
    <source>
        <dbReference type="SAM" id="MobiDB-lite"/>
    </source>
</evidence>
<feature type="compositionally biased region" description="Low complexity" evidence="5">
    <location>
        <begin position="156"/>
        <end position="170"/>
    </location>
</feature>
<dbReference type="RefSeq" id="WP_313932311.1">
    <property type="nucleotide sequence ID" value="NZ_JANFPJ010000003.1"/>
</dbReference>
<accession>A0ABU3KU04</accession>
<evidence type="ECO:0000256" key="3">
    <source>
        <dbReference type="ARBA" id="ARBA00023186"/>
    </source>
</evidence>
<feature type="compositionally biased region" description="Low complexity" evidence="5">
    <location>
        <begin position="108"/>
        <end position="119"/>
    </location>
</feature>
<proteinExistence type="inferred from homology"/>
<dbReference type="SUPFAM" id="SSF48657">
    <property type="entry name" value="FinO-like"/>
    <property type="match status" value="1"/>
</dbReference>
<dbReference type="Pfam" id="PF04352">
    <property type="entry name" value="ProQ"/>
    <property type="match status" value="1"/>
</dbReference>
<dbReference type="Proteomes" id="UP001305027">
    <property type="component" value="Unassembled WGS sequence"/>
</dbReference>
<comment type="function">
    <text evidence="4">RNA chaperone with significant RNA binding, RNA strand exchange and RNA duplexing activities.</text>
</comment>
<dbReference type="InterPro" id="IPR035236">
    <property type="entry name" value="ProQ_C"/>
</dbReference>
<dbReference type="InterPro" id="IPR036442">
    <property type="entry name" value="ProQ/FinO_sf"/>
</dbReference>
<feature type="compositionally biased region" description="Low complexity" evidence="5">
    <location>
        <begin position="137"/>
        <end position="147"/>
    </location>
</feature>
<dbReference type="EMBL" id="JANFPJ010000003">
    <property type="protein sequence ID" value="MDT7524940.1"/>
    <property type="molecule type" value="Genomic_DNA"/>
</dbReference>
<dbReference type="HAMAP" id="MF_00749">
    <property type="entry name" value="ProQ"/>
    <property type="match status" value="1"/>
</dbReference>
<evidence type="ECO:0000256" key="1">
    <source>
        <dbReference type="ARBA" id="ARBA00022490"/>
    </source>
</evidence>
<dbReference type="InterPro" id="IPR016103">
    <property type="entry name" value="ProQ/FinO"/>
</dbReference>
<name>A0ABU3KU04_9GAMM</name>
<organism evidence="7 8">
    <name type="scientific">Pseudidiomarina fusca</name>
    <dbReference type="NCBI Taxonomy" id="2965078"/>
    <lineage>
        <taxon>Bacteria</taxon>
        <taxon>Pseudomonadati</taxon>
        <taxon>Pseudomonadota</taxon>
        <taxon>Gammaproteobacteria</taxon>
        <taxon>Alteromonadales</taxon>
        <taxon>Idiomarinaceae</taxon>
        <taxon>Pseudidiomarina</taxon>
    </lineage>
</organism>
<dbReference type="Pfam" id="PF17516">
    <property type="entry name" value="ProQ_C"/>
    <property type="match status" value="1"/>
</dbReference>
<keyword evidence="2 4" id="KW-0694">RNA-binding</keyword>
<evidence type="ECO:0000313" key="7">
    <source>
        <dbReference type="EMBL" id="MDT7524940.1"/>
    </source>
</evidence>
<comment type="caution">
    <text evidence="7">The sequence shown here is derived from an EMBL/GenBank/DDBJ whole genome shotgun (WGS) entry which is preliminary data.</text>
</comment>
<feature type="region of interest" description="Disordered" evidence="5">
    <location>
        <begin position="100"/>
        <end position="170"/>
    </location>
</feature>
<keyword evidence="3 4" id="KW-0143">Chaperone</keyword>
<feature type="domain" description="ProQ/FinO" evidence="6">
    <location>
        <begin position="11"/>
        <end position="125"/>
    </location>
</feature>
<feature type="compositionally biased region" description="Basic and acidic residues" evidence="5">
    <location>
        <begin position="120"/>
        <end position="131"/>
    </location>
</feature>
<dbReference type="PANTHER" id="PTHR38106:SF1">
    <property type="entry name" value="RNA CHAPERONE PROQ"/>
    <property type="match status" value="1"/>
</dbReference>
<evidence type="ECO:0000313" key="8">
    <source>
        <dbReference type="Proteomes" id="UP001305027"/>
    </source>
</evidence>